<gene>
    <name evidence="2" type="ORF">HED35_03915</name>
</gene>
<dbReference type="Pfam" id="PF01381">
    <property type="entry name" value="HTH_3"/>
    <property type="match status" value="1"/>
</dbReference>
<dbReference type="AlphaFoldDB" id="A0A7X6I2U8"/>
<evidence type="ECO:0000313" key="2">
    <source>
        <dbReference type="EMBL" id="NKC67224.1"/>
    </source>
</evidence>
<evidence type="ECO:0000259" key="1">
    <source>
        <dbReference type="PROSITE" id="PS50943"/>
    </source>
</evidence>
<proteinExistence type="predicted"/>
<sequence length="116" mass="13261">MSDLGNKEIMAENIQKLMKSHGIDRRKLSEDLNISYTTVSDWVNGKTYPRIDKIEIMADYFNVTKSQLVESASSQINESKDLDKMLDEAMSFDGKPMTDNDREVIRAYLEGKFGSK</sequence>
<dbReference type="InterPro" id="IPR010982">
    <property type="entry name" value="Lambda_DNA-bd_dom_sf"/>
</dbReference>
<dbReference type="GO" id="GO:0003677">
    <property type="term" value="F:DNA binding"/>
    <property type="evidence" value="ECO:0007669"/>
    <property type="project" value="InterPro"/>
</dbReference>
<dbReference type="CDD" id="cd00093">
    <property type="entry name" value="HTH_XRE"/>
    <property type="match status" value="1"/>
</dbReference>
<dbReference type="EMBL" id="JAAVMB010000003">
    <property type="protein sequence ID" value="NKC67224.1"/>
    <property type="molecule type" value="Genomic_DNA"/>
</dbReference>
<dbReference type="SUPFAM" id="SSF47413">
    <property type="entry name" value="lambda repressor-like DNA-binding domains"/>
    <property type="match status" value="1"/>
</dbReference>
<comment type="caution">
    <text evidence="2">The sequence shown here is derived from an EMBL/GenBank/DDBJ whole genome shotgun (WGS) entry which is preliminary data.</text>
</comment>
<organism evidence="2 3">
    <name type="scientific">Vagococcus fluvialis</name>
    <dbReference type="NCBI Taxonomy" id="2738"/>
    <lineage>
        <taxon>Bacteria</taxon>
        <taxon>Bacillati</taxon>
        <taxon>Bacillota</taxon>
        <taxon>Bacilli</taxon>
        <taxon>Lactobacillales</taxon>
        <taxon>Enterococcaceae</taxon>
        <taxon>Vagococcus</taxon>
    </lineage>
</organism>
<dbReference type="Proteomes" id="UP000521358">
    <property type="component" value="Unassembled WGS sequence"/>
</dbReference>
<evidence type="ECO:0000313" key="3">
    <source>
        <dbReference type="Proteomes" id="UP000521358"/>
    </source>
</evidence>
<reference evidence="2 3" key="1">
    <citation type="submission" date="2020-03" db="EMBL/GenBank/DDBJ databases">
        <title>Bacterial samples isolated from urine from healthy bovine heifers (Gyr breed).</title>
        <authorList>
            <person name="Giannattasio-Ferraz S."/>
            <person name="Maskeri L."/>
            <person name="Penido A."/>
            <person name="Barbosa-Stancioli E.F."/>
            <person name="Putonti C."/>
        </authorList>
    </citation>
    <scope>NUCLEOTIDE SEQUENCE [LARGE SCALE GENOMIC DNA]</scope>
    <source>
        <strain evidence="2 3">UFMG-H7</strain>
    </source>
</reference>
<feature type="domain" description="HTH cro/C1-type" evidence="1">
    <location>
        <begin position="14"/>
        <end position="68"/>
    </location>
</feature>
<protein>
    <submittedName>
        <fullName evidence="2">Helix-turn-helix transcriptional regulator</fullName>
    </submittedName>
</protein>
<dbReference type="PROSITE" id="PS50943">
    <property type="entry name" value="HTH_CROC1"/>
    <property type="match status" value="1"/>
</dbReference>
<dbReference type="Gene3D" id="1.10.260.40">
    <property type="entry name" value="lambda repressor-like DNA-binding domains"/>
    <property type="match status" value="1"/>
</dbReference>
<dbReference type="InterPro" id="IPR001387">
    <property type="entry name" value="Cro/C1-type_HTH"/>
</dbReference>
<dbReference type="RefSeq" id="WP_167806478.1">
    <property type="nucleotide sequence ID" value="NZ_CP081470.1"/>
</dbReference>
<dbReference type="SMART" id="SM00530">
    <property type="entry name" value="HTH_XRE"/>
    <property type="match status" value="1"/>
</dbReference>
<accession>A0A7X6I2U8</accession>
<name>A0A7X6I2U8_9ENTE</name>